<keyword evidence="1" id="KW-0805">Transcription regulation</keyword>
<proteinExistence type="predicted"/>
<evidence type="ECO:0000313" key="5">
    <source>
        <dbReference type="EMBL" id="MFC5501996.1"/>
    </source>
</evidence>
<evidence type="ECO:0000259" key="4">
    <source>
        <dbReference type="Pfam" id="PF13305"/>
    </source>
</evidence>
<sequence length="201" mass="21093">MPRAGLSREAVTELAVELVDSTPDGFDGLTLAAVAGRAGVAVPSLYKHVGSLADLRRSVALVGMAELLRRSTASTEGRVREDALRALGRAIRRFAAEHPGLYAATQIAPRFEPGDGDVGDPVWLALAQAATDTVDVVSSVLLGFGLPEQRTVDAVRATRAAIHGFVELEAHGGFGMPDDVDRSFEALLDVLVAGIAQLARN</sequence>
<comment type="caution">
    <text evidence="5">The sequence shown here is derived from an EMBL/GenBank/DDBJ whole genome shotgun (WGS) entry which is preliminary data.</text>
</comment>
<dbReference type="Proteomes" id="UP001596039">
    <property type="component" value="Unassembled WGS sequence"/>
</dbReference>
<dbReference type="InterPro" id="IPR050109">
    <property type="entry name" value="HTH-type_TetR-like_transc_reg"/>
</dbReference>
<dbReference type="Pfam" id="PF13305">
    <property type="entry name" value="TetR_C_33"/>
    <property type="match status" value="1"/>
</dbReference>
<keyword evidence="3" id="KW-0804">Transcription</keyword>
<name>A0ABW0NNI0_9MICO</name>
<dbReference type="RefSeq" id="WP_386739656.1">
    <property type="nucleotide sequence ID" value="NZ_JBHSMG010000001.1"/>
</dbReference>
<gene>
    <name evidence="5" type="ORF">ACFPJ4_07050</name>
</gene>
<evidence type="ECO:0000256" key="1">
    <source>
        <dbReference type="ARBA" id="ARBA00023015"/>
    </source>
</evidence>
<dbReference type="Gene3D" id="1.10.10.60">
    <property type="entry name" value="Homeodomain-like"/>
    <property type="match status" value="1"/>
</dbReference>
<dbReference type="SUPFAM" id="SSF46689">
    <property type="entry name" value="Homeodomain-like"/>
    <property type="match status" value="1"/>
</dbReference>
<dbReference type="PANTHER" id="PTHR30055:SF234">
    <property type="entry name" value="HTH-TYPE TRANSCRIPTIONAL REGULATOR BETI"/>
    <property type="match status" value="1"/>
</dbReference>
<organism evidence="5 6">
    <name type="scientific">Lysinimonas soli</name>
    <dbReference type="NCBI Taxonomy" id="1074233"/>
    <lineage>
        <taxon>Bacteria</taxon>
        <taxon>Bacillati</taxon>
        <taxon>Actinomycetota</taxon>
        <taxon>Actinomycetes</taxon>
        <taxon>Micrococcales</taxon>
        <taxon>Microbacteriaceae</taxon>
        <taxon>Lysinimonas</taxon>
    </lineage>
</organism>
<dbReference type="InterPro" id="IPR036271">
    <property type="entry name" value="Tet_transcr_reg_TetR-rel_C_sf"/>
</dbReference>
<keyword evidence="2" id="KW-0238">DNA-binding</keyword>
<keyword evidence="6" id="KW-1185">Reference proteome</keyword>
<dbReference type="PANTHER" id="PTHR30055">
    <property type="entry name" value="HTH-TYPE TRANSCRIPTIONAL REGULATOR RUTR"/>
    <property type="match status" value="1"/>
</dbReference>
<dbReference type="InterPro" id="IPR009057">
    <property type="entry name" value="Homeodomain-like_sf"/>
</dbReference>
<dbReference type="InterPro" id="IPR025996">
    <property type="entry name" value="MT1864/Rv1816-like_C"/>
</dbReference>
<evidence type="ECO:0000313" key="6">
    <source>
        <dbReference type="Proteomes" id="UP001596039"/>
    </source>
</evidence>
<evidence type="ECO:0000256" key="3">
    <source>
        <dbReference type="ARBA" id="ARBA00023163"/>
    </source>
</evidence>
<dbReference type="Gene3D" id="1.10.357.10">
    <property type="entry name" value="Tetracycline Repressor, domain 2"/>
    <property type="match status" value="1"/>
</dbReference>
<feature type="domain" description="HTH-type transcriptional regulator MT1864/Rv1816-like C-terminal" evidence="4">
    <location>
        <begin position="84"/>
        <end position="191"/>
    </location>
</feature>
<protein>
    <submittedName>
        <fullName evidence="5">TetR/AcrR family transcriptional regulator</fullName>
    </submittedName>
</protein>
<dbReference type="SUPFAM" id="SSF48498">
    <property type="entry name" value="Tetracyclin repressor-like, C-terminal domain"/>
    <property type="match status" value="1"/>
</dbReference>
<evidence type="ECO:0000256" key="2">
    <source>
        <dbReference type="ARBA" id="ARBA00023125"/>
    </source>
</evidence>
<reference evidence="6" key="1">
    <citation type="journal article" date="2019" name="Int. J. Syst. Evol. Microbiol.">
        <title>The Global Catalogue of Microorganisms (GCM) 10K type strain sequencing project: providing services to taxonomists for standard genome sequencing and annotation.</title>
        <authorList>
            <consortium name="The Broad Institute Genomics Platform"/>
            <consortium name="The Broad Institute Genome Sequencing Center for Infectious Disease"/>
            <person name="Wu L."/>
            <person name="Ma J."/>
        </authorList>
    </citation>
    <scope>NUCLEOTIDE SEQUENCE [LARGE SCALE GENOMIC DNA]</scope>
    <source>
        <strain evidence="6">CGMCC 4.6997</strain>
    </source>
</reference>
<accession>A0ABW0NNI0</accession>
<dbReference type="EMBL" id="JBHSMG010000001">
    <property type="protein sequence ID" value="MFC5501996.1"/>
    <property type="molecule type" value="Genomic_DNA"/>
</dbReference>